<keyword evidence="5" id="KW-0479">Metal-binding</keyword>
<feature type="chain" id="PRO_5002316755" evidence="6">
    <location>
        <begin position="22"/>
        <end position="436"/>
    </location>
</feature>
<dbReference type="Proteomes" id="UP000054007">
    <property type="component" value="Unassembled WGS sequence"/>
</dbReference>
<dbReference type="SUPFAM" id="SSF63829">
    <property type="entry name" value="Calcium-dependent phosphotriesterase"/>
    <property type="match status" value="1"/>
</dbReference>
<dbReference type="OrthoDB" id="5307922at2759"/>
<feature type="binding site" evidence="5">
    <location>
        <position position="325"/>
    </location>
    <ligand>
        <name>Ca(2+)</name>
        <dbReference type="ChEBI" id="CHEBI:29108"/>
        <label>1</label>
        <note>catalytic</note>
    </ligand>
</feature>
<dbReference type="Gene3D" id="2.120.10.30">
    <property type="entry name" value="TolB, C-terminal domain"/>
    <property type="match status" value="1"/>
</dbReference>
<evidence type="ECO:0000256" key="3">
    <source>
        <dbReference type="ARBA" id="ARBA00023157"/>
    </source>
</evidence>
<evidence type="ECO:0000256" key="5">
    <source>
        <dbReference type="PIRSR" id="PIRSR602640-2"/>
    </source>
</evidence>
<keyword evidence="4" id="KW-0325">Glycoprotein</keyword>
<dbReference type="GO" id="GO:0046872">
    <property type="term" value="F:metal ion binding"/>
    <property type="evidence" value="ECO:0007669"/>
    <property type="project" value="UniProtKB-KW"/>
</dbReference>
<feature type="binding site" evidence="5">
    <location>
        <position position="278"/>
    </location>
    <ligand>
        <name>Ca(2+)</name>
        <dbReference type="ChEBI" id="CHEBI:29108"/>
        <label>1</label>
        <note>catalytic</note>
    </ligand>
</feature>
<evidence type="ECO:0000313" key="8">
    <source>
        <dbReference type="Proteomes" id="UP000054007"/>
    </source>
</evidence>
<accession>A0A0D7B8M4</accession>
<dbReference type="InterPro" id="IPR011042">
    <property type="entry name" value="6-blade_b-propeller_TolB-like"/>
</dbReference>
<dbReference type="InterPro" id="IPR002640">
    <property type="entry name" value="Arylesterase"/>
</dbReference>
<keyword evidence="8" id="KW-1185">Reference proteome</keyword>
<feature type="signal peptide" evidence="6">
    <location>
        <begin position="1"/>
        <end position="21"/>
    </location>
</feature>
<keyword evidence="5" id="KW-0106">Calcium</keyword>
<dbReference type="Pfam" id="PF01731">
    <property type="entry name" value="Arylesterase"/>
    <property type="match status" value="1"/>
</dbReference>
<keyword evidence="2" id="KW-0378">Hydrolase</keyword>
<dbReference type="GO" id="GO:0004064">
    <property type="term" value="F:arylesterase activity"/>
    <property type="evidence" value="ECO:0007669"/>
    <property type="project" value="InterPro"/>
</dbReference>
<keyword evidence="6" id="KW-0732">Signal</keyword>
<evidence type="ECO:0000256" key="6">
    <source>
        <dbReference type="SAM" id="SignalP"/>
    </source>
</evidence>
<sequence length="436" mass="48027">MVLKRAFQLLVIATSVVVYRSQLTVKNSIIRQHPFTSGYYAEGDANTQCQPMPEDPQLKFCEDLTFWDLLDHTGTLQERKVLFSCDANRKNWNTVMGPLRDPKPRGSLWLYSPHETVQEEAGSIFEAKTPDAPHAKPVKLTLEGYPEGHDFHPLGVKVYPSYGRNASNVYVVNHARHHSVIEQFVLSPDAPTSIRYVRTLDSPSFVSPNALALTSPDSFYVTNDHLFTRRFSGAFAIVETMLGLPFSYTEHVVLDPSPFTTQPIRSTEKVARFVAFSNGISISANGTLVAIASTSLSRIHFYTRDPTTNTLAPRTTVSLPFLPDNIDFDDEDNLIVAGHPHFPTLTKVVIDKAPYAPGWVMSVTLGEGHGRTKWDADAPVSASSLIPAPKNAKLRTLLQTDGQVISGTTTGLYDNHSGELYVAGLYAAPGVVVCKP</sequence>
<evidence type="ECO:0000256" key="4">
    <source>
        <dbReference type="ARBA" id="ARBA00023180"/>
    </source>
</evidence>
<evidence type="ECO:0000256" key="2">
    <source>
        <dbReference type="ARBA" id="ARBA00022801"/>
    </source>
</evidence>
<evidence type="ECO:0000313" key="7">
    <source>
        <dbReference type="EMBL" id="KIY65861.1"/>
    </source>
</evidence>
<dbReference type="InterPro" id="IPR051288">
    <property type="entry name" value="Serum_paraoxonase/arylesterase"/>
</dbReference>
<feature type="binding site" evidence="5">
    <location>
        <position position="209"/>
    </location>
    <ligand>
        <name>Ca(2+)</name>
        <dbReference type="ChEBI" id="CHEBI:29108"/>
        <label>1</label>
        <note>catalytic</note>
    </ligand>
</feature>
<dbReference type="PANTHER" id="PTHR11799:SF30">
    <property type="entry name" value="SERUM PARAOXONASE_ARYLESTERASE 2"/>
    <property type="match status" value="1"/>
</dbReference>
<dbReference type="EMBL" id="KN880574">
    <property type="protein sequence ID" value="KIY65861.1"/>
    <property type="molecule type" value="Genomic_DNA"/>
</dbReference>
<keyword evidence="3" id="KW-1015">Disulfide bond</keyword>
<evidence type="ECO:0000256" key="1">
    <source>
        <dbReference type="ARBA" id="ARBA00008595"/>
    </source>
</evidence>
<comment type="similarity">
    <text evidence="1">Belongs to the paraoxonase family.</text>
</comment>
<gene>
    <name evidence="7" type="ORF">CYLTODRAFT_437683</name>
</gene>
<organism evidence="7 8">
    <name type="scientific">Cylindrobasidium torrendii FP15055 ss-10</name>
    <dbReference type="NCBI Taxonomy" id="1314674"/>
    <lineage>
        <taxon>Eukaryota</taxon>
        <taxon>Fungi</taxon>
        <taxon>Dikarya</taxon>
        <taxon>Basidiomycota</taxon>
        <taxon>Agaricomycotina</taxon>
        <taxon>Agaricomycetes</taxon>
        <taxon>Agaricomycetidae</taxon>
        <taxon>Agaricales</taxon>
        <taxon>Marasmiineae</taxon>
        <taxon>Physalacriaceae</taxon>
        <taxon>Cylindrobasidium</taxon>
    </lineage>
</organism>
<comment type="cofactor">
    <cofactor evidence="5">
        <name>Ca(2+)</name>
        <dbReference type="ChEBI" id="CHEBI:29108"/>
    </cofactor>
    <text evidence="5">Binds 2 calcium ions per subunit.</text>
</comment>
<dbReference type="PANTHER" id="PTHR11799">
    <property type="entry name" value="PARAOXONASE"/>
    <property type="match status" value="1"/>
</dbReference>
<protein>
    <submittedName>
        <fullName evidence="7">Calcium-dependent phosphotriesterase</fullName>
    </submittedName>
</protein>
<reference evidence="7 8" key="1">
    <citation type="journal article" date="2015" name="Fungal Genet. Biol.">
        <title>Evolution of novel wood decay mechanisms in Agaricales revealed by the genome sequences of Fistulina hepatica and Cylindrobasidium torrendii.</title>
        <authorList>
            <person name="Floudas D."/>
            <person name="Held B.W."/>
            <person name="Riley R."/>
            <person name="Nagy L.G."/>
            <person name="Koehler G."/>
            <person name="Ransdell A.S."/>
            <person name="Younus H."/>
            <person name="Chow J."/>
            <person name="Chiniquy J."/>
            <person name="Lipzen A."/>
            <person name="Tritt A."/>
            <person name="Sun H."/>
            <person name="Haridas S."/>
            <person name="LaButti K."/>
            <person name="Ohm R.A."/>
            <person name="Kues U."/>
            <person name="Blanchette R.A."/>
            <person name="Grigoriev I.V."/>
            <person name="Minto R.E."/>
            <person name="Hibbett D.S."/>
        </authorList>
    </citation>
    <scope>NUCLEOTIDE SEQUENCE [LARGE SCALE GENOMIC DNA]</scope>
    <source>
        <strain evidence="7 8">FP15055 ss-10</strain>
    </source>
</reference>
<dbReference type="AlphaFoldDB" id="A0A0D7B8M4"/>
<proteinExistence type="inferred from homology"/>
<feature type="binding site" evidence="5">
    <location>
        <position position="324"/>
    </location>
    <ligand>
        <name>Ca(2+)</name>
        <dbReference type="ChEBI" id="CHEBI:29108"/>
        <label>1</label>
        <note>catalytic</note>
    </ligand>
</feature>
<name>A0A0D7B8M4_9AGAR</name>